<feature type="transmembrane region" description="Helical" evidence="1">
    <location>
        <begin position="6"/>
        <end position="25"/>
    </location>
</feature>
<keyword evidence="1" id="KW-1133">Transmembrane helix</keyword>
<accession>A0A1I8AY82</accession>
<evidence type="ECO:0000313" key="2">
    <source>
        <dbReference type="Proteomes" id="UP000095281"/>
    </source>
</evidence>
<evidence type="ECO:0000313" key="3">
    <source>
        <dbReference type="WBParaSite" id="MhA1_Contig1024.frz3.gene1"/>
    </source>
</evidence>
<organism evidence="2 3">
    <name type="scientific">Meloidogyne hapla</name>
    <name type="common">Root-knot nematode worm</name>
    <dbReference type="NCBI Taxonomy" id="6305"/>
    <lineage>
        <taxon>Eukaryota</taxon>
        <taxon>Metazoa</taxon>
        <taxon>Ecdysozoa</taxon>
        <taxon>Nematoda</taxon>
        <taxon>Chromadorea</taxon>
        <taxon>Rhabditida</taxon>
        <taxon>Tylenchina</taxon>
        <taxon>Tylenchomorpha</taxon>
        <taxon>Tylenchoidea</taxon>
        <taxon>Meloidogynidae</taxon>
        <taxon>Meloidogyninae</taxon>
        <taxon>Meloidogyne</taxon>
    </lineage>
</organism>
<name>A0A1I8AY82_MELHA</name>
<proteinExistence type="predicted"/>
<keyword evidence="1" id="KW-0472">Membrane</keyword>
<protein>
    <submittedName>
        <fullName evidence="3">Uncharacterized protein</fullName>
    </submittedName>
</protein>
<keyword evidence="2" id="KW-1185">Reference proteome</keyword>
<reference evidence="3" key="1">
    <citation type="submission" date="2016-11" db="UniProtKB">
        <authorList>
            <consortium name="WormBaseParasite"/>
        </authorList>
    </citation>
    <scope>IDENTIFICATION</scope>
</reference>
<dbReference type="AlphaFoldDB" id="A0A1I8AY82"/>
<sequence length="349" mass="41620">MKFKIYLKYFLIKIIFIIILIKLTLQNDIKGKSIINAEKHQKSFNFVGKIEPRIISYVDREGRLYNIKVTFYPISGEEFAKNLSLETEHEFSFNFLFNRSLLKNPKENLKEKLKRLKTNIFKKFSKDERKLYNLNGIEFEGIKRILIEINIPINGNDNHIKRSWQIENPNLNKSFTFFVGAFSDNIYLRAKIHLFNEKKFDPFFNDEDNILIKSNNGNDIFEKFKFKDVKINNNDENNLNIFPNWKEKYSKWFNILLQERSKRTTILLNIPINKVLFNYNKNDIIEENNKLINSNKIILSIEKEKDQIKSKFDEGESSKANEEIQEDLAIKKESLHEEINQIEVIKIFI</sequence>
<keyword evidence="1" id="KW-0812">Transmembrane</keyword>
<evidence type="ECO:0000256" key="1">
    <source>
        <dbReference type="SAM" id="Phobius"/>
    </source>
</evidence>
<dbReference type="WBParaSite" id="MhA1_Contig1024.frz3.gene1">
    <property type="protein sequence ID" value="MhA1_Contig1024.frz3.gene1"/>
    <property type="gene ID" value="MhA1_Contig1024.frz3.gene1"/>
</dbReference>
<dbReference type="Proteomes" id="UP000095281">
    <property type="component" value="Unplaced"/>
</dbReference>